<dbReference type="EMBL" id="JAHDYS010000001">
    <property type="protein sequence ID" value="MBT1070528.1"/>
    <property type="molecule type" value="Genomic_DNA"/>
</dbReference>
<dbReference type="EC" id="2.7.7.65" evidence="1"/>
<evidence type="ECO:0000256" key="2">
    <source>
        <dbReference type="ARBA" id="ARBA00034247"/>
    </source>
</evidence>
<dbReference type="SMART" id="SM00267">
    <property type="entry name" value="GGDEF"/>
    <property type="match status" value="1"/>
</dbReference>
<feature type="domain" description="GGDEF" evidence="4">
    <location>
        <begin position="271"/>
        <end position="404"/>
    </location>
</feature>
<dbReference type="CDD" id="cd01949">
    <property type="entry name" value="GGDEF"/>
    <property type="match status" value="1"/>
</dbReference>
<dbReference type="RefSeq" id="WP_214296221.1">
    <property type="nucleotide sequence ID" value="NZ_JAHDYS010000001.1"/>
</dbReference>
<keyword evidence="3" id="KW-0812">Transmembrane</keyword>
<dbReference type="Proteomes" id="UP000784128">
    <property type="component" value="Unassembled WGS sequence"/>
</dbReference>
<dbReference type="PANTHER" id="PTHR45138">
    <property type="entry name" value="REGULATORY COMPONENTS OF SENSORY TRANSDUCTION SYSTEM"/>
    <property type="match status" value="1"/>
</dbReference>
<evidence type="ECO:0000259" key="4">
    <source>
        <dbReference type="PROSITE" id="PS50887"/>
    </source>
</evidence>
<dbReference type="InterPro" id="IPR000160">
    <property type="entry name" value="GGDEF_dom"/>
</dbReference>
<dbReference type="InterPro" id="IPR050469">
    <property type="entry name" value="Diguanylate_Cyclase"/>
</dbReference>
<dbReference type="NCBIfam" id="TIGR00254">
    <property type="entry name" value="GGDEF"/>
    <property type="match status" value="1"/>
</dbReference>
<accession>A0ABS5U4C7</accession>
<evidence type="ECO:0000256" key="1">
    <source>
        <dbReference type="ARBA" id="ARBA00012528"/>
    </source>
</evidence>
<comment type="catalytic activity">
    <reaction evidence="2">
        <text>2 GTP = 3',3'-c-di-GMP + 2 diphosphate</text>
        <dbReference type="Rhea" id="RHEA:24898"/>
        <dbReference type="ChEBI" id="CHEBI:33019"/>
        <dbReference type="ChEBI" id="CHEBI:37565"/>
        <dbReference type="ChEBI" id="CHEBI:58805"/>
        <dbReference type="EC" id="2.7.7.65"/>
    </reaction>
</comment>
<keyword evidence="6" id="KW-1185">Reference proteome</keyword>
<evidence type="ECO:0000256" key="3">
    <source>
        <dbReference type="SAM" id="Phobius"/>
    </source>
</evidence>
<comment type="caution">
    <text evidence="5">The sequence shown here is derived from an EMBL/GenBank/DDBJ whole genome shotgun (WGS) entry which is preliminary data.</text>
</comment>
<dbReference type="InterPro" id="IPR029787">
    <property type="entry name" value="Nucleotide_cyclase"/>
</dbReference>
<dbReference type="SUPFAM" id="SSF55073">
    <property type="entry name" value="Nucleotide cyclase"/>
    <property type="match status" value="1"/>
</dbReference>
<protein>
    <recommendedName>
        <fullName evidence="1">diguanylate cyclase</fullName>
        <ecNumber evidence="1">2.7.7.65</ecNumber>
    </recommendedName>
</protein>
<dbReference type="Gene3D" id="3.30.70.270">
    <property type="match status" value="1"/>
</dbReference>
<feature type="transmembrane region" description="Helical" evidence="3">
    <location>
        <begin position="192"/>
        <end position="218"/>
    </location>
</feature>
<dbReference type="Pfam" id="PF00990">
    <property type="entry name" value="GGDEF"/>
    <property type="match status" value="1"/>
</dbReference>
<sequence length="410" mass="45835">MINPSSTHTRDLIKSLLLTATVSIVLIIVFTCIGVYRVYLNHITDTNEDYAVGVATALMSHESDALIRKEGARSRVAIAPHEMPDLDQRMKEFLSSFSIVKIKVYNADKIIVYSTDKKIIGEQDLQNHRLQRALVGVPDSHLETNKKLHDLAGEKVIDVDVVETYIPIRDSRGKVIGSFEIYMDVTKMHGKIVTAVQMTAVFLAFILIIVFSASLVVLRKSAQKLDEAQSELKRLAMTDALTGLWNRRHILIRAEEEFRRCLRFREQGAEASSAFIMIDIDHFKQVNDQYGHPGGDIVLRVVAERIAGVLRTYDVMGRYGGEEFLAIIMDADLSEAVITAERLRMAIRETPIAIEDNEVNVTISLGVACISTGDNGIIGALKRADDALYRAKQSGRDRIATSYENVQEQT</sequence>
<organism evidence="5 6">
    <name type="scientific">Pelotalea chapellei</name>
    <dbReference type="NCBI Taxonomy" id="44671"/>
    <lineage>
        <taxon>Bacteria</taxon>
        <taxon>Pseudomonadati</taxon>
        <taxon>Thermodesulfobacteriota</taxon>
        <taxon>Desulfuromonadia</taxon>
        <taxon>Geobacterales</taxon>
        <taxon>Geobacteraceae</taxon>
        <taxon>Pelotalea</taxon>
    </lineage>
</organism>
<dbReference type="PROSITE" id="PS50887">
    <property type="entry name" value="GGDEF"/>
    <property type="match status" value="1"/>
</dbReference>
<keyword evidence="3" id="KW-1133">Transmembrane helix</keyword>
<proteinExistence type="predicted"/>
<dbReference type="PANTHER" id="PTHR45138:SF9">
    <property type="entry name" value="DIGUANYLATE CYCLASE DGCM-RELATED"/>
    <property type="match status" value="1"/>
</dbReference>
<dbReference type="InterPro" id="IPR043128">
    <property type="entry name" value="Rev_trsase/Diguanyl_cyclase"/>
</dbReference>
<evidence type="ECO:0000313" key="5">
    <source>
        <dbReference type="EMBL" id="MBT1070528.1"/>
    </source>
</evidence>
<feature type="transmembrane region" description="Helical" evidence="3">
    <location>
        <begin position="12"/>
        <end position="36"/>
    </location>
</feature>
<evidence type="ECO:0000313" key="6">
    <source>
        <dbReference type="Proteomes" id="UP000784128"/>
    </source>
</evidence>
<reference evidence="5 6" key="1">
    <citation type="submission" date="2021-05" db="EMBL/GenBank/DDBJ databases">
        <title>The draft genome of Geobacter chapellei DSM 13688.</title>
        <authorList>
            <person name="Xu Z."/>
            <person name="Masuda Y."/>
            <person name="Itoh H."/>
            <person name="Senoo K."/>
        </authorList>
    </citation>
    <scope>NUCLEOTIDE SEQUENCE [LARGE SCALE GENOMIC DNA]</scope>
    <source>
        <strain evidence="5 6">DSM 13688</strain>
    </source>
</reference>
<name>A0ABS5U4C7_9BACT</name>
<dbReference type="InterPro" id="IPR029151">
    <property type="entry name" value="Sensor-like_sf"/>
</dbReference>
<gene>
    <name evidence="5" type="ORF">KJB30_01905</name>
</gene>
<dbReference type="SUPFAM" id="SSF103190">
    <property type="entry name" value="Sensory domain-like"/>
    <property type="match status" value="1"/>
</dbReference>
<keyword evidence="3" id="KW-0472">Membrane</keyword>